<name>A0ABP0NHP6_9DINO</name>
<keyword evidence="2" id="KW-1185">Reference proteome</keyword>
<organism evidence="1 2">
    <name type="scientific">Durusdinium trenchii</name>
    <dbReference type="NCBI Taxonomy" id="1381693"/>
    <lineage>
        <taxon>Eukaryota</taxon>
        <taxon>Sar</taxon>
        <taxon>Alveolata</taxon>
        <taxon>Dinophyceae</taxon>
        <taxon>Suessiales</taxon>
        <taxon>Symbiodiniaceae</taxon>
        <taxon>Durusdinium</taxon>
    </lineage>
</organism>
<evidence type="ECO:0000313" key="1">
    <source>
        <dbReference type="EMBL" id="CAK9062943.1"/>
    </source>
</evidence>
<accession>A0ABP0NHP6</accession>
<evidence type="ECO:0000313" key="2">
    <source>
        <dbReference type="Proteomes" id="UP001642484"/>
    </source>
</evidence>
<dbReference type="EMBL" id="CAXAMN010021740">
    <property type="protein sequence ID" value="CAK9062943.1"/>
    <property type="molecule type" value="Genomic_DNA"/>
</dbReference>
<sequence length="112" mass="12975">MRSFCALDRLGRPGHRGAQDSKRDHHTTTTTIFVMGPGIRFTSGRESTPAIIFRDQAALKAPALTNRWRLLRRCSSERMMLRLTRDQYGSLLINFRLFQPKQRQKERLSGTK</sequence>
<proteinExistence type="predicted"/>
<reference evidence="1 2" key="1">
    <citation type="submission" date="2024-02" db="EMBL/GenBank/DDBJ databases">
        <authorList>
            <person name="Chen Y."/>
            <person name="Shah S."/>
            <person name="Dougan E. K."/>
            <person name="Thang M."/>
            <person name="Chan C."/>
        </authorList>
    </citation>
    <scope>NUCLEOTIDE SEQUENCE [LARGE SCALE GENOMIC DNA]</scope>
</reference>
<protein>
    <submittedName>
        <fullName evidence="1">Uncharacterized protein</fullName>
    </submittedName>
</protein>
<gene>
    <name evidence="1" type="ORF">CCMP2556_LOCUS30956</name>
</gene>
<comment type="caution">
    <text evidence="1">The sequence shown here is derived from an EMBL/GenBank/DDBJ whole genome shotgun (WGS) entry which is preliminary data.</text>
</comment>
<dbReference type="Proteomes" id="UP001642484">
    <property type="component" value="Unassembled WGS sequence"/>
</dbReference>